<sequence>MVDLETVKPTTSPEIKQEIPEHASSLIQSPPTQTGSVDTQDQSNKITTRQFVGMAVGSSIGAGLFVASGIALQKGGPASLVLAFLLLGPFVWHTMCALAELSATFPAGGSFYDYAFRFISRSWGFAMGWDYVLNWHLMMPFEITVIMILLEYWHPEEPARHLLIAAVGLLGALGLIQYCGAKIYGEVEFVCGFVKLAVLSAFMVTAFVKTGGAGNMGFENYLHGAAFLNGFRGFLGVFVSTGLAYGGVESLGLVTRECQHPRRVLALSTWIVAVRIFLLYVAAPFCLGLILKPSQLLLDEFKGPQLVSPFVAAVKVNNIPYMDHVINGILVVCVFSMANAATFAASRSLAAICGKGLGPAIFSRLTGRRQIPLSALAVVFIFSLLVFFTAVPKGSMIFHWLISLASVANYFTWITINWAHIRVRQAMKHQGRNINELQWRAPLSEWGSYMSIIVFITVMMCQIVSYILPPVLESEAGESRVGLAFQGLLGFIIFGLLFLGHFLYVAHQGNTSWSERLLVPLRDISLPELDAARSSDEVSEKTKSQHLA</sequence>
<feature type="transmembrane region" description="Helical" evidence="8">
    <location>
        <begin position="131"/>
        <end position="150"/>
    </location>
</feature>
<evidence type="ECO:0000256" key="3">
    <source>
        <dbReference type="ARBA" id="ARBA00022692"/>
    </source>
</evidence>
<keyword evidence="6 8" id="KW-0472">Membrane</keyword>
<dbReference type="Pfam" id="PF00324">
    <property type="entry name" value="AA_permease"/>
    <property type="match status" value="1"/>
</dbReference>
<dbReference type="InterPro" id="IPR050524">
    <property type="entry name" value="APC_YAT"/>
</dbReference>
<feature type="transmembrane region" description="Helical" evidence="8">
    <location>
        <begin position="371"/>
        <end position="391"/>
    </location>
</feature>
<proteinExistence type="predicted"/>
<dbReference type="PROSITE" id="PS00218">
    <property type="entry name" value="AMINO_ACID_PERMEASE_1"/>
    <property type="match status" value="1"/>
</dbReference>
<dbReference type="PANTHER" id="PTHR43341:SF1">
    <property type="entry name" value="GENERAL AMINO-ACID PERMEASE GAP1"/>
    <property type="match status" value="1"/>
</dbReference>
<dbReference type="GO" id="GO:0015171">
    <property type="term" value="F:amino acid transmembrane transporter activity"/>
    <property type="evidence" value="ECO:0007669"/>
    <property type="project" value="TreeGrafter"/>
</dbReference>
<keyword evidence="11" id="KW-1185">Reference proteome</keyword>
<feature type="transmembrane region" description="Helical" evidence="8">
    <location>
        <begin position="51"/>
        <end position="72"/>
    </location>
</feature>
<dbReference type="InterPro" id="IPR004841">
    <property type="entry name" value="AA-permease/SLC12A_dom"/>
</dbReference>
<keyword evidence="2" id="KW-0813">Transport</keyword>
<feature type="transmembrane region" description="Helical" evidence="8">
    <location>
        <begin position="78"/>
        <end position="99"/>
    </location>
</feature>
<keyword evidence="4" id="KW-0029">Amino-acid transport</keyword>
<feature type="domain" description="Amino acid permease/ SLC12A" evidence="9">
    <location>
        <begin position="54"/>
        <end position="505"/>
    </location>
</feature>
<evidence type="ECO:0000256" key="1">
    <source>
        <dbReference type="ARBA" id="ARBA00004141"/>
    </source>
</evidence>
<feature type="transmembrane region" description="Helical" evidence="8">
    <location>
        <begin position="162"/>
        <end position="181"/>
    </location>
</feature>
<dbReference type="GO" id="GO:0016020">
    <property type="term" value="C:membrane"/>
    <property type="evidence" value="ECO:0007669"/>
    <property type="project" value="UniProtKB-SubCell"/>
</dbReference>
<name>A0A9W9CUB1_9PEZI</name>
<feature type="transmembrane region" description="Helical" evidence="8">
    <location>
        <begin position="193"/>
        <end position="211"/>
    </location>
</feature>
<feature type="transmembrane region" description="Helical" evidence="8">
    <location>
        <begin position="397"/>
        <end position="419"/>
    </location>
</feature>
<evidence type="ECO:0000256" key="7">
    <source>
        <dbReference type="SAM" id="MobiDB-lite"/>
    </source>
</evidence>
<dbReference type="Gene3D" id="1.20.1740.10">
    <property type="entry name" value="Amino acid/polyamine transporter I"/>
    <property type="match status" value="1"/>
</dbReference>
<dbReference type="Proteomes" id="UP001140453">
    <property type="component" value="Unassembled WGS sequence"/>
</dbReference>
<comment type="subcellular location">
    <subcellularLocation>
        <location evidence="1">Membrane</location>
        <topology evidence="1">Multi-pass membrane protein</topology>
    </subcellularLocation>
</comment>
<evidence type="ECO:0000313" key="10">
    <source>
        <dbReference type="EMBL" id="KAJ4387362.1"/>
    </source>
</evidence>
<evidence type="ECO:0000259" key="9">
    <source>
        <dbReference type="Pfam" id="PF00324"/>
    </source>
</evidence>
<dbReference type="EMBL" id="JAPEVB010000005">
    <property type="protein sequence ID" value="KAJ4387362.1"/>
    <property type="molecule type" value="Genomic_DNA"/>
</dbReference>
<accession>A0A9W9CUB1</accession>
<organism evidence="10 11">
    <name type="scientific">Gnomoniopsis smithogilvyi</name>
    <dbReference type="NCBI Taxonomy" id="1191159"/>
    <lineage>
        <taxon>Eukaryota</taxon>
        <taxon>Fungi</taxon>
        <taxon>Dikarya</taxon>
        <taxon>Ascomycota</taxon>
        <taxon>Pezizomycotina</taxon>
        <taxon>Sordariomycetes</taxon>
        <taxon>Sordariomycetidae</taxon>
        <taxon>Diaporthales</taxon>
        <taxon>Gnomoniaceae</taxon>
        <taxon>Gnomoniopsis</taxon>
    </lineage>
</organism>
<feature type="transmembrane region" description="Helical" evidence="8">
    <location>
        <begin position="264"/>
        <end position="291"/>
    </location>
</feature>
<dbReference type="AlphaFoldDB" id="A0A9W9CUB1"/>
<keyword evidence="5 8" id="KW-1133">Transmembrane helix</keyword>
<gene>
    <name evidence="10" type="ORF">N0V93_007953</name>
</gene>
<feature type="transmembrane region" description="Helical" evidence="8">
    <location>
        <begin position="325"/>
        <end position="350"/>
    </location>
</feature>
<evidence type="ECO:0000256" key="8">
    <source>
        <dbReference type="SAM" id="Phobius"/>
    </source>
</evidence>
<dbReference type="OrthoDB" id="3900342at2759"/>
<feature type="transmembrane region" description="Helical" evidence="8">
    <location>
        <begin position="488"/>
        <end position="506"/>
    </location>
</feature>
<evidence type="ECO:0000256" key="6">
    <source>
        <dbReference type="ARBA" id="ARBA00023136"/>
    </source>
</evidence>
<protein>
    <recommendedName>
        <fullName evidence="9">Amino acid permease/ SLC12A domain-containing protein</fullName>
    </recommendedName>
</protein>
<feature type="compositionally biased region" description="Polar residues" evidence="7">
    <location>
        <begin position="25"/>
        <end position="42"/>
    </location>
</feature>
<feature type="transmembrane region" description="Helical" evidence="8">
    <location>
        <begin position="231"/>
        <end position="252"/>
    </location>
</feature>
<feature type="region of interest" description="Disordered" evidence="7">
    <location>
        <begin position="1"/>
        <end position="42"/>
    </location>
</feature>
<feature type="transmembrane region" description="Helical" evidence="8">
    <location>
        <begin position="446"/>
        <end position="468"/>
    </location>
</feature>
<evidence type="ECO:0000313" key="11">
    <source>
        <dbReference type="Proteomes" id="UP001140453"/>
    </source>
</evidence>
<dbReference type="InterPro" id="IPR004840">
    <property type="entry name" value="Amino_acid_permease_CS"/>
</dbReference>
<evidence type="ECO:0000256" key="5">
    <source>
        <dbReference type="ARBA" id="ARBA00022989"/>
    </source>
</evidence>
<keyword evidence="3 8" id="KW-0812">Transmembrane</keyword>
<reference evidence="10" key="1">
    <citation type="submission" date="2022-10" db="EMBL/GenBank/DDBJ databases">
        <title>Tapping the CABI collections for fungal endophytes: first genome assemblies for Collariella, Neodidymelliopsis, Ascochyta clinopodiicola, Didymella pomorum, Didymosphaeria variabile, Neocosmospora piperis and Neocucurbitaria cava.</title>
        <authorList>
            <person name="Hill R."/>
        </authorList>
    </citation>
    <scope>NUCLEOTIDE SEQUENCE</scope>
    <source>
        <strain evidence="10">IMI 355082</strain>
    </source>
</reference>
<dbReference type="PIRSF" id="PIRSF006060">
    <property type="entry name" value="AA_transporter"/>
    <property type="match status" value="1"/>
</dbReference>
<evidence type="ECO:0000256" key="2">
    <source>
        <dbReference type="ARBA" id="ARBA00022448"/>
    </source>
</evidence>
<evidence type="ECO:0000256" key="4">
    <source>
        <dbReference type="ARBA" id="ARBA00022970"/>
    </source>
</evidence>
<dbReference type="PANTHER" id="PTHR43341">
    <property type="entry name" value="AMINO ACID PERMEASE"/>
    <property type="match status" value="1"/>
</dbReference>
<comment type="caution">
    <text evidence="10">The sequence shown here is derived from an EMBL/GenBank/DDBJ whole genome shotgun (WGS) entry which is preliminary data.</text>
</comment>